<dbReference type="AlphaFoldDB" id="A0AA41WCW1"/>
<organism evidence="1 2">
    <name type="scientific">Thermalbibacter longus</name>
    <dbReference type="NCBI Taxonomy" id="2951981"/>
    <lineage>
        <taxon>Bacteria</taxon>
        <taxon>Pseudomonadati</taxon>
        <taxon>Thermomicrobiota</taxon>
        <taxon>Thermomicrobia</taxon>
        <taxon>Thermomicrobiales</taxon>
        <taxon>Thermomicrobiaceae</taxon>
        <taxon>Thermalbibacter</taxon>
    </lineage>
</organism>
<dbReference type="SUPFAM" id="SSF117396">
    <property type="entry name" value="TM1631-like"/>
    <property type="match status" value="1"/>
</dbReference>
<dbReference type="InterPro" id="IPR002763">
    <property type="entry name" value="DUF72"/>
</dbReference>
<dbReference type="InterPro" id="IPR036520">
    <property type="entry name" value="UPF0759_sf"/>
</dbReference>
<keyword evidence="2" id="KW-1185">Reference proteome</keyword>
<gene>
    <name evidence="1" type="ORF">NET02_06130</name>
</gene>
<dbReference type="EMBL" id="JAMSLR010000003">
    <property type="protein sequence ID" value="MCM8748718.1"/>
    <property type="molecule type" value="Genomic_DNA"/>
</dbReference>
<dbReference type="PANTHER" id="PTHR30348">
    <property type="entry name" value="UNCHARACTERIZED PROTEIN YECE"/>
    <property type="match status" value="1"/>
</dbReference>
<name>A0AA41WCW1_9BACT</name>
<sequence length="247" mass="27671">MLWIGTSGWSYRHWLGRFYPPDLAPSQWFAYYVQHFPTVEINASFYRLPSRQQFARWAQVASSRPGFRFAVKASRLITHVRRLADVEDELGHLLEAAGGLGPALEVVLFQLPPGFERDVERLRGFLARLPARPRFAIEFRHPSWFEPAVLDLVSTSGGTVVVALGGRCPEPEELPFTGPFGYVRVHHGAFGIGLTDEEIAALAARLEQLAASGREGHVYFNNDAWAHAVDDAQRLRDRLARLGVPLA</sequence>
<evidence type="ECO:0000313" key="2">
    <source>
        <dbReference type="Proteomes" id="UP001165306"/>
    </source>
</evidence>
<dbReference type="Proteomes" id="UP001165306">
    <property type="component" value="Unassembled WGS sequence"/>
</dbReference>
<comment type="caution">
    <text evidence="1">The sequence shown here is derived from an EMBL/GenBank/DDBJ whole genome shotgun (WGS) entry which is preliminary data.</text>
</comment>
<accession>A0AA41WCW1</accession>
<reference evidence="1" key="1">
    <citation type="submission" date="2022-06" db="EMBL/GenBank/DDBJ databases">
        <title>CFH 74404 Thermomicrobiaceae sp.</title>
        <authorList>
            <person name="Ming H."/>
            <person name="Li W.-J."/>
            <person name="Zhao Z."/>
        </authorList>
    </citation>
    <scope>NUCLEOTIDE SEQUENCE</scope>
    <source>
        <strain evidence="1">CFH 74404</strain>
    </source>
</reference>
<dbReference type="Pfam" id="PF01904">
    <property type="entry name" value="DUF72"/>
    <property type="match status" value="1"/>
</dbReference>
<evidence type="ECO:0000313" key="1">
    <source>
        <dbReference type="EMBL" id="MCM8748718.1"/>
    </source>
</evidence>
<dbReference type="RefSeq" id="WP_284056498.1">
    <property type="nucleotide sequence ID" value="NZ_JAMSLR010000003.1"/>
</dbReference>
<dbReference type="Gene3D" id="3.20.20.410">
    <property type="entry name" value="Protein of unknown function UPF0759"/>
    <property type="match status" value="1"/>
</dbReference>
<dbReference type="PANTHER" id="PTHR30348:SF4">
    <property type="entry name" value="DUF72 DOMAIN-CONTAINING PROTEIN"/>
    <property type="match status" value="1"/>
</dbReference>
<proteinExistence type="predicted"/>
<protein>
    <submittedName>
        <fullName evidence="1">DUF72 domain-containing protein</fullName>
    </submittedName>
</protein>